<keyword evidence="2" id="KW-0677">Repeat</keyword>
<comment type="caution">
    <text evidence="6">The sequence shown here is derived from an EMBL/GenBank/DDBJ whole genome shotgun (WGS) entry which is preliminary data.</text>
</comment>
<proteinExistence type="predicted"/>
<feature type="signal peptide" evidence="4">
    <location>
        <begin position="1"/>
        <end position="31"/>
    </location>
</feature>
<dbReference type="GO" id="GO:0007154">
    <property type="term" value="P:cell communication"/>
    <property type="evidence" value="ECO:0007669"/>
    <property type="project" value="InterPro"/>
</dbReference>
<dbReference type="EMBL" id="RBKT01000001">
    <property type="protein sequence ID" value="RKR92058.1"/>
    <property type="molecule type" value="Genomic_DNA"/>
</dbReference>
<evidence type="ECO:0000256" key="2">
    <source>
        <dbReference type="ARBA" id="ARBA00022737"/>
    </source>
</evidence>
<dbReference type="InterPro" id="IPR003644">
    <property type="entry name" value="Calx_beta"/>
</dbReference>
<dbReference type="InterPro" id="IPR038081">
    <property type="entry name" value="CalX-like_sf"/>
</dbReference>
<protein>
    <submittedName>
        <fullName evidence="6">Calx-beta domain-containing protein</fullName>
    </submittedName>
</protein>
<keyword evidence="3" id="KW-0106">Calcium</keyword>
<organism evidence="6 7">
    <name type="scientific">Micromonospora pisi</name>
    <dbReference type="NCBI Taxonomy" id="589240"/>
    <lineage>
        <taxon>Bacteria</taxon>
        <taxon>Bacillati</taxon>
        <taxon>Actinomycetota</taxon>
        <taxon>Actinomycetes</taxon>
        <taxon>Micromonosporales</taxon>
        <taxon>Micromonosporaceae</taxon>
        <taxon>Micromonospora</taxon>
    </lineage>
</organism>
<evidence type="ECO:0000256" key="1">
    <source>
        <dbReference type="ARBA" id="ARBA00022729"/>
    </source>
</evidence>
<evidence type="ECO:0000256" key="4">
    <source>
        <dbReference type="SAM" id="SignalP"/>
    </source>
</evidence>
<keyword evidence="1 4" id="KW-0732">Signal</keyword>
<feature type="chain" id="PRO_5019718328" evidence="4">
    <location>
        <begin position="32"/>
        <end position="164"/>
    </location>
</feature>
<dbReference type="Pfam" id="PF03160">
    <property type="entry name" value="Calx-beta"/>
    <property type="match status" value="1"/>
</dbReference>
<dbReference type="Proteomes" id="UP000277671">
    <property type="component" value="Unassembled WGS sequence"/>
</dbReference>
<dbReference type="SUPFAM" id="SSF141072">
    <property type="entry name" value="CalX-like"/>
    <property type="match status" value="1"/>
</dbReference>
<feature type="domain" description="Calx-beta" evidence="5">
    <location>
        <begin position="44"/>
        <end position="139"/>
    </location>
</feature>
<dbReference type="AlphaFoldDB" id="A0A495JU37"/>
<name>A0A495JU37_9ACTN</name>
<keyword evidence="7" id="KW-1185">Reference proteome</keyword>
<sequence length="164" mass="17538">MTRTRWRVGRLAATVVIPTALLGLTPAASHACCDPEDDRVLVSVNGTICWEQIPVDVPATTAERGGTAIVTVTLSQPLKEPVTVLFRTTDGTAVAPDDYLAIEQRRVTIPAGAKGIEVPVQIQADNRREPDEWFTVSISDPSTGTIGQGRAEVVIKDGAPPKDR</sequence>
<accession>A0A495JU37</accession>
<evidence type="ECO:0000256" key="3">
    <source>
        <dbReference type="ARBA" id="ARBA00022837"/>
    </source>
</evidence>
<dbReference type="Gene3D" id="2.60.40.2030">
    <property type="match status" value="1"/>
</dbReference>
<dbReference type="GO" id="GO:0016020">
    <property type="term" value="C:membrane"/>
    <property type="evidence" value="ECO:0007669"/>
    <property type="project" value="InterPro"/>
</dbReference>
<dbReference type="SMART" id="SM00237">
    <property type="entry name" value="Calx_beta"/>
    <property type="match status" value="1"/>
</dbReference>
<reference evidence="6 7" key="1">
    <citation type="submission" date="2018-10" db="EMBL/GenBank/DDBJ databases">
        <title>Sequencing the genomes of 1000 actinobacteria strains.</title>
        <authorList>
            <person name="Klenk H.-P."/>
        </authorList>
    </citation>
    <scope>NUCLEOTIDE SEQUENCE [LARGE SCALE GENOMIC DNA]</scope>
    <source>
        <strain evidence="6 7">DSM 45175</strain>
    </source>
</reference>
<dbReference type="RefSeq" id="WP_170208766.1">
    <property type="nucleotide sequence ID" value="NZ_RBKT01000001.1"/>
</dbReference>
<evidence type="ECO:0000313" key="7">
    <source>
        <dbReference type="Proteomes" id="UP000277671"/>
    </source>
</evidence>
<evidence type="ECO:0000313" key="6">
    <source>
        <dbReference type="EMBL" id="RKR92058.1"/>
    </source>
</evidence>
<gene>
    <name evidence="6" type="ORF">BDK92_6490</name>
</gene>
<evidence type="ECO:0000259" key="5">
    <source>
        <dbReference type="SMART" id="SM00237"/>
    </source>
</evidence>